<organism evidence="1">
    <name type="scientific">Loa loa</name>
    <name type="common">Eye worm</name>
    <name type="synonym">Filaria loa</name>
    <dbReference type="NCBI Taxonomy" id="7209"/>
    <lineage>
        <taxon>Eukaryota</taxon>
        <taxon>Metazoa</taxon>
        <taxon>Ecdysozoa</taxon>
        <taxon>Nematoda</taxon>
        <taxon>Chromadorea</taxon>
        <taxon>Rhabditida</taxon>
        <taxon>Spirurina</taxon>
        <taxon>Spiruromorpha</taxon>
        <taxon>Filarioidea</taxon>
        <taxon>Onchocercidae</taxon>
        <taxon>Loa</taxon>
    </lineage>
</organism>
<dbReference type="KEGG" id="loa:LOAG_10758"/>
<dbReference type="CTD" id="9948203"/>
<sequence>MCKLLSCKLFRIKNVVLRHLDNYEHLQKKIVEEIGDFIGRNTGFNEPRVGHEILVCFVGTRSVGHLFRFWRIVVAKMLCLSVIISPIMNLALNYSYILSLHMTNLSVTSVWMLLIELKE</sequence>
<dbReference type="InParanoid" id="A0A1S0TPD4"/>
<dbReference type="AlphaFoldDB" id="A0A1S0TPD4"/>
<name>A0A1S0TPD4_LOALO</name>
<gene>
    <name evidence="1" type="ORF">LOAG_10758</name>
</gene>
<dbReference type="GeneID" id="9948203"/>
<dbReference type="RefSeq" id="XP_003146330.1">
    <property type="nucleotide sequence ID" value="XM_003146282.1"/>
</dbReference>
<dbReference type="EMBL" id="JH712289">
    <property type="protein sequence ID" value="EFO17741.1"/>
    <property type="molecule type" value="Genomic_DNA"/>
</dbReference>
<evidence type="ECO:0000313" key="1">
    <source>
        <dbReference type="EMBL" id="EFO17741.1"/>
    </source>
</evidence>
<proteinExistence type="predicted"/>
<accession>A0A1S0TPD4</accession>
<reference evidence="1" key="1">
    <citation type="submission" date="2012-04" db="EMBL/GenBank/DDBJ databases">
        <title>The Genome Sequence of Loa loa.</title>
        <authorList>
            <consortium name="The Broad Institute Genome Sequencing Platform"/>
            <consortium name="Broad Institute Genome Sequencing Center for Infectious Disease"/>
            <person name="Nutman T.B."/>
            <person name="Fink D.L."/>
            <person name="Russ C."/>
            <person name="Young S."/>
            <person name="Zeng Q."/>
            <person name="Gargeya S."/>
            <person name="Alvarado L."/>
            <person name="Berlin A."/>
            <person name="Chapman S.B."/>
            <person name="Chen Z."/>
            <person name="Freedman E."/>
            <person name="Gellesch M."/>
            <person name="Goldberg J."/>
            <person name="Griggs A."/>
            <person name="Gujja S."/>
            <person name="Heilman E.R."/>
            <person name="Heiman D."/>
            <person name="Howarth C."/>
            <person name="Mehta T."/>
            <person name="Neiman D."/>
            <person name="Pearson M."/>
            <person name="Roberts A."/>
            <person name="Saif S."/>
            <person name="Shea T."/>
            <person name="Shenoy N."/>
            <person name="Sisk P."/>
            <person name="Stolte C."/>
            <person name="Sykes S."/>
            <person name="White J."/>
            <person name="Yandava C."/>
            <person name="Haas B."/>
            <person name="Henn M.R."/>
            <person name="Nusbaum C."/>
            <person name="Birren B."/>
        </authorList>
    </citation>
    <scope>NUCLEOTIDE SEQUENCE [LARGE SCALE GENOMIC DNA]</scope>
</reference>
<protein>
    <submittedName>
        <fullName evidence="1">Uncharacterized protein</fullName>
    </submittedName>
</protein>